<evidence type="ECO:0000313" key="1">
    <source>
        <dbReference type="EMBL" id="KAJ9645155.1"/>
    </source>
</evidence>
<gene>
    <name evidence="1" type="ORF">H2199_003159</name>
</gene>
<protein>
    <submittedName>
        <fullName evidence="1">Uncharacterized protein</fullName>
    </submittedName>
</protein>
<organism evidence="1 2">
    <name type="scientific">Coniosporium tulheliwenetii</name>
    <dbReference type="NCBI Taxonomy" id="3383036"/>
    <lineage>
        <taxon>Eukaryota</taxon>
        <taxon>Fungi</taxon>
        <taxon>Dikarya</taxon>
        <taxon>Ascomycota</taxon>
        <taxon>Pezizomycotina</taxon>
        <taxon>Dothideomycetes</taxon>
        <taxon>Dothideomycetes incertae sedis</taxon>
        <taxon>Coniosporium</taxon>
    </lineage>
</organism>
<reference evidence="1" key="1">
    <citation type="submission" date="2022-10" db="EMBL/GenBank/DDBJ databases">
        <title>Culturing micro-colonial fungi from biological soil crusts in the Mojave desert and describing Neophaeococcomyces mojavensis, and introducing the new genera and species Taxawa tesnikishii.</title>
        <authorList>
            <person name="Kurbessoian T."/>
            <person name="Stajich J.E."/>
        </authorList>
    </citation>
    <scope>NUCLEOTIDE SEQUENCE</scope>
    <source>
        <strain evidence="1">JES_115</strain>
    </source>
</reference>
<proteinExistence type="predicted"/>
<comment type="caution">
    <text evidence="1">The sequence shown here is derived from an EMBL/GenBank/DDBJ whole genome shotgun (WGS) entry which is preliminary data.</text>
</comment>
<evidence type="ECO:0000313" key="2">
    <source>
        <dbReference type="Proteomes" id="UP001172680"/>
    </source>
</evidence>
<keyword evidence="2" id="KW-1185">Reference proteome</keyword>
<name>A0ACC2ZCI5_9PEZI</name>
<accession>A0ACC2ZCI5</accession>
<sequence>MAASEPFAFISKEHHPRLTDTLERAFSGKGLSLYVQLLQALRKQNPELVVTPTTSSNCPLLAFAAAGYATAELDIDTEDVFRYRGYLPPHHRGGSGHLAEAISFAKYHYHWNNEDFILYVAPPLQFVLKEPRDGETAQSHSVITDALIMAVGSWLTQEIPAIYVFDYYWTRSVELYEQVMKTSWKDVILDERMKKELPEVAGKFFDSKDVYDEYGVPWKRGLIFHGPVGNGKTISIKALMHTLYERKPQIPCLYVKSASSTYAIRNVFTMARSMSPCMLILEDIETIVTPYTRSYFFNEVDGLENNDGILMVASTNYLDRLDPVNKLQDERIAYCEFWRHKLEHKDSIDFPQLLTFVATLLALARDHTGTVKNDDGHDGDSDGGSDDDDDDDLDQYEFWRVMVEQVKILREDMGGRDSVSQGLLKKSTNEAYLGLDEMTPLMSAVGALNDLDLSATPGIDSREQHTLAGMQHFSVPTMNAGARDANGRVGLEGLDALPDLTGYDRLSSGVNLTGNVRHLSDIRGSHAANSDRQPARGYFNAGGEGPQWFGAPGVGVTVSDMFPLGRDGDQLGSGGPNWIDRPPSVGSFTGLENPRGISIPRAAGRRNPNRVALPGVLELPTMSQVNPEAVQEHIRGMDLSEQTLLWGREYSDSFGSLSSESFPPLFTPGPSHMASADSSIFDQEGINMMVLSSQKFTGSDQLPQHAGTSFTHAPATHLNARVDNPRSNASVPPRRSRSTSQSSTRRNRATSRTPRSRRVTLENQSSASGSGPVTGSQSCSVEFVQYRMNGETQALEKVGEDYRLGPRRGGRIGPLALEQRKSTALVRDKGACKSCKKRKCKCDLGVPCYGCFKSLGPTLIHQRCRGGALKDLADRILSHGLGWHPTPRTLNSFLQSTFYRVSDDELTVPLILDFGPPLPIQVRVISVNSTDWRCLFHDHAVYHWPPRGRAEAEIHHHPVFPAKLSNLTDLRLRLDHHLALLVDQHFNKFPLYPSQFHVLKEFYLLYRRISRTEPARSRILQQALKLLVLVHISGDARIDLTDPTAQRIISRVLPGGTGANAKPCFIRGELGSVMPDLARELMSEVLSRLEVLFLDQDCVEWPIVISTVGVLLMTIESVQYHSSRVGYHSSPVSTSGELQKTQCQMMDEQAIVILLNFYGMSYPICHTQLQEGSCGSSVATSSTASNANPSIAFVSGVRRAISDARQYLQHRLQMPAAKAGDIAYCFDHWLAKLFLSRPSLTGSATCFGNVR</sequence>
<dbReference type="Proteomes" id="UP001172680">
    <property type="component" value="Unassembled WGS sequence"/>
</dbReference>
<dbReference type="EMBL" id="JAPDRP010000008">
    <property type="protein sequence ID" value="KAJ9645155.1"/>
    <property type="molecule type" value="Genomic_DNA"/>
</dbReference>